<feature type="region of interest" description="Disordered" evidence="1">
    <location>
        <begin position="56"/>
        <end position="88"/>
    </location>
</feature>
<protein>
    <submittedName>
        <fullName evidence="2">(northern house mosquito) hypothetical protein</fullName>
    </submittedName>
</protein>
<organism evidence="2">
    <name type="scientific">Culex pipiens</name>
    <name type="common">House mosquito</name>
    <dbReference type="NCBI Taxonomy" id="7175"/>
    <lineage>
        <taxon>Eukaryota</taxon>
        <taxon>Metazoa</taxon>
        <taxon>Ecdysozoa</taxon>
        <taxon>Arthropoda</taxon>
        <taxon>Hexapoda</taxon>
        <taxon>Insecta</taxon>
        <taxon>Pterygota</taxon>
        <taxon>Neoptera</taxon>
        <taxon>Endopterygota</taxon>
        <taxon>Diptera</taxon>
        <taxon>Nematocera</taxon>
        <taxon>Culicoidea</taxon>
        <taxon>Culicidae</taxon>
        <taxon>Culicinae</taxon>
        <taxon>Culicini</taxon>
        <taxon>Culex</taxon>
        <taxon>Culex</taxon>
    </lineage>
</organism>
<dbReference type="EMBL" id="HBUE01291400">
    <property type="protein sequence ID" value="CAG6574127.1"/>
    <property type="molecule type" value="Transcribed_RNA"/>
</dbReference>
<reference evidence="2" key="1">
    <citation type="submission" date="2021-05" db="EMBL/GenBank/DDBJ databases">
        <authorList>
            <person name="Alioto T."/>
            <person name="Alioto T."/>
            <person name="Gomez Garrido J."/>
        </authorList>
    </citation>
    <scope>NUCLEOTIDE SEQUENCE</scope>
</reference>
<dbReference type="AlphaFoldDB" id="A0A8D8GWP4"/>
<accession>A0A8D8GWP4</accession>
<name>A0A8D8GWP4_CULPI</name>
<evidence type="ECO:0000256" key="1">
    <source>
        <dbReference type="SAM" id="MobiDB-lite"/>
    </source>
</evidence>
<dbReference type="EMBL" id="HBUE01185708">
    <property type="protein sequence ID" value="CAG6522510.1"/>
    <property type="molecule type" value="Transcribed_RNA"/>
</dbReference>
<proteinExistence type="predicted"/>
<sequence>MVIGSLTTQLSRGRLTEWPPHYGNYGNSAPNCSHLLSRVPIFLQGVPLFRWVEKRSEKTKNGTPATDDTHRRIYANETRNGTRTTHGGGLRKNIELLLSIRLAVDS</sequence>
<evidence type="ECO:0000313" key="2">
    <source>
        <dbReference type="EMBL" id="CAG6522510.1"/>
    </source>
</evidence>